<evidence type="ECO:0000256" key="2">
    <source>
        <dbReference type="ARBA" id="ARBA00022692"/>
    </source>
</evidence>
<dbReference type="PANTHER" id="PTHR11785">
    <property type="entry name" value="AMINO ACID TRANSPORTER"/>
    <property type="match status" value="1"/>
</dbReference>
<evidence type="ECO:0000313" key="7">
    <source>
        <dbReference type="Proteomes" id="UP001529343"/>
    </source>
</evidence>
<feature type="transmembrane region" description="Helical" evidence="5">
    <location>
        <begin position="355"/>
        <end position="375"/>
    </location>
</feature>
<feature type="transmembrane region" description="Helical" evidence="5">
    <location>
        <begin position="50"/>
        <end position="70"/>
    </location>
</feature>
<dbReference type="Pfam" id="PF13520">
    <property type="entry name" value="AA_permease_2"/>
    <property type="match status" value="1"/>
</dbReference>
<feature type="transmembrane region" description="Helical" evidence="5">
    <location>
        <begin position="232"/>
        <end position="254"/>
    </location>
</feature>
<feature type="transmembrane region" description="Helical" evidence="5">
    <location>
        <begin position="91"/>
        <end position="113"/>
    </location>
</feature>
<keyword evidence="2 5" id="KW-0812">Transmembrane</keyword>
<organism evidence="6 7">
    <name type="scientific">Limosilactobacillus pontis</name>
    <dbReference type="NCBI Taxonomy" id="35787"/>
    <lineage>
        <taxon>Bacteria</taxon>
        <taxon>Bacillati</taxon>
        <taxon>Bacillota</taxon>
        <taxon>Bacilli</taxon>
        <taxon>Lactobacillales</taxon>
        <taxon>Lactobacillaceae</taxon>
        <taxon>Limosilactobacillus</taxon>
    </lineage>
</organism>
<name>A0ABT7UX17_9LACO</name>
<feature type="transmembrane region" description="Helical" evidence="5">
    <location>
        <begin position="387"/>
        <end position="408"/>
    </location>
</feature>
<dbReference type="Proteomes" id="UP001529343">
    <property type="component" value="Unassembled WGS sequence"/>
</dbReference>
<reference evidence="6 7" key="2">
    <citation type="submission" date="2023-06" db="EMBL/GenBank/DDBJ databases">
        <authorList>
            <person name="Zeman M."/>
            <person name="Kubasova T."/>
            <person name="Jahodarova E."/>
            <person name="Nykrynova M."/>
            <person name="Rychlik I."/>
        </authorList>
    </citation>
    <scope>NUCLEOTIDE SEQUENCE [LARGE SCALE GENOMIC DNA]</scope>
    <source>
        <strain evidence="6 7">161_Gplus</strain>
    </source>
</reference>
<gene>
    <name evidence="6" type="ORF">QUW44_03605</name>
</gene>
<dbReference type="InterPro" id="IPR050598">
    <property type="entry name" value="AminoAcid_Transporter"/>
</dbReference>
<accession>A0ABT7UX17</accession>
<evidence type="ECO:0000256" key="5">
    <source>
        <dbReference type="SAM" id="Phobius"/>
    </source>
</evidence>
<evidence type="ECO:0000256" key="4">
    <source>
        <dbReference type="ARBA" id="ARBA00023136"/>
    </source>
</evidence>
<reference evidence="7" key="1">
    <citation type="submission" date="2023-06" db="EMBL/GenBank/DDBJ databases">
        <title>Identification and characterization of horizontal gene transfer across gut microbiota members of farm animals based on homology search.</title>
        <authorList>
            <person name="Zeman M."/>
            <person name="Kubasova T."/>
            <person name="Jahodarova E."/>
            <person name="Nykrynova M."/>
            <person name="Rychlik I."/>
        </authorList>
    </citation>
    <scope>NUCLEOTIDE SEQUENCE [LARGE SCALE GENOMIC DNA]</scope>
    <source>
        <strain evidence="7">161_Gplus</strain>
    </source>
</reference>
<dbReference type="EMBL" id="JAUDDW010000009">
    <property type="protein sequence ID" value="MDM8266260.1"/>
    <property type="molecule type" value="Genomic_DNA"/>
</dbReference>
<feature type="transmembrane region" description="Helical" evidence="5">
    <location>
        <begin position="12"/>
        <end position="30"/>
    </location>
</feature>
<dbReference type="InterPro" id="IPR002293">
    <property type="entry name" value="AA/rel_permease1"/>
</dbReference>
<evidence type="ECO:0000256" key="1">
    <source>
        <dbReference type="ARBA" id="ARBA00004141"/>
    </source>
</evidence>
<protein>
    <submittedName>
        <fullName evidence="6">Amino acid permease</fullName>
    </submittedName>
</protein>
<feature type="transmembrane region" description="Helical" evidence="5">
    <location>
        <begin position="414"/>
        <end position="432"/>
    </location>
</feature>
<feature type="transmembrane region" description="Helical" evidence="5">
    <location>
        <begin position="193"/>
        <end position="211"/>
    </location>
</feature>
<feature type="transmembrane region" description="Helical" evidence="5">
    <location>
        <begin position="327"/>
        <end position="349"/>
    </location>
</feature>
<dbReference type="RefSeq" id="WP_283594372.1">
    <property type="nucleotide sequence ID" value="NZ_JAUDDW010000009.1"/>
</dbReference>
<keyword evidence="7" id="KW-1185">Reference proteome</keyword>
<feature type="transmembrane region" description="Helical" evidence="5">
    <location>
        <begin position="151"/>
        <end position="173"/>
    </location>
</feature>
<comment type="subcellular location">
    <subcellularLocation>
        <location evidence="1">Membrane</location>
        <topology evidence="1">Multi-pass membrane protein</topology>
    </subcellularLocation>
</comment>
<keyword evidence="3 5" id="KW-1133">Transmembrane helix</keyword>
<proteinExistence type="predicted"/>
<feature type="transmembrane region" description="Helical" evidence="5">
    <location>
        <begin position="281"/>
        <end position="306"/>
    </location>
</feature>
<sequence length="442" mass="47395">MAETQPTRSLGFFATLSTVTGTVIGSGIFFKVPAVTKATGTVSMATFTWLLAGIITICAGLTAAELAAAYPQTGGLTIYVGKAYGSFWGFLAGWAQSLIYFPAQWAAAAIAFATQFVDLFGLKSSWLPVVAIVITLLVLMVNFISAKAGGMVSSIALVVKLLPIIAIVVLGFVHPGDPQFRLFPVAPGPHQHFWTALGSGLLATMFAYDGWIHVGTMAGELKHPKKDLPRAIFFGLSLVTVVYLLISLAFLYVAPLATVANNLNISSQVAHIVFGPLGGKIITIGIMVSVYGALNGFVMTGIRVPYVMGYLGYLPFSRGFRSLNRGGVPWLGGSLQFVVALLMILSGTFDTITNMLVVVIWFFYMLCFAAVFILRKRAPELERPYRVPGYPIVPIIALAGGAFIVLTTAITQPMITIIGILVTAAGIPVYRYQKARHRITLK</sequence>
<dbReference type="PIRSF" id="PIRSF006060">
    <property type="entry name" value="AA_transporter"/>
    <property type="match status" value="1"/>
</dbReference>
<comment type="caution">
    <text evidence="6">The sequence shown here is derived from an EMBL/GenBank/DDBJ whole genome shotgun (WGS) entry which is preliminary data.</text>
</comment>
<keyword evidence="4 5" id="KW-0472">Membrane</keyword>
<dbReference type="Gene3D" id="1.20.1740.10">
    <property type="entry name" value="Amino acid/polyamine transporter I"/>
    <property type="match status" value="1"/>
</dbReference>
<dbReference type="PANTHER" id="PTHR11785:SF512">
    <property type="entry name" value="SOBREMESA, ISOFORM B"/>
    <property type="match status" value="1"/>
</dbReference>
<feature type="transmembrane region" description="Helical" evidence="5">
    <location>
        <begin position="125"/>
        <end position="144"/>
    </location>
</feature>
<evidence type="ECO:0000313" key="6">
    <source>
        <dbReference type="EMBL" id="MDM8266260.1"/>
    </source>
</evidence>
<evidence type="ECO:0000256" key="3">
    <source>
        <dbReference type="ARBA" id="ARBA00022989"/>
    </source>
</evidence>